<keyword evidence="4 9" id="KW-0547">Nucleotide-binding</keyword>
<keyword evidence="5 12" id="KW-0418">Kinase</keyword>
<dbReference type="Pfam" id="PF00069">
    <property type="entry name" value="Pkinase"/>
    <property type="match status" value="1"/>
</dbReference>
<dbReference type="Gene3D" id="1.10.510.10">
    <property type="entry name" value="Transferase(Phosphotransferase) domain 1"/>
    <property type="match status" value="1"/>
</dbReference>
<evidence type="ECO:0000313" key="13">
    <source>
        <dbReference type="Proteomes" id="UP000324800"/>
    </source>
</evidence>
<dbReference type="InterPro" id="IPR008271">
    <property type="entry name" value="Ser/Thr_kinase_AS"/>
</dbReference>
<comment type="caution">
    <text evidence="12">The sequence shown here is derived from an EMBL/GenBank/DDBJ whole genome shotgun (WGS) entry which is preliminary data.</text>
</comment>
<keyword evidence="3" id="KW-0808">Transferase</keyword>
<comment type="catalytic activity">
    <reaction evidence="7">
        <text>L-threonyl-[protein] + ATP = O-phospho-L-threonyl-[protein] + ADP + H(+)</text>
        <dbReference type="Rhea" id="RHEA:46608"/>
        <dbReference type="Rhea" id="RHEA-COMP:11060"/>
        <dbReference type="Rhea" id="RHEA-COMP:11605"/>
        <dbReference type="ChEBI" id="CHEBI:15378"/>
        <dbReference type="ChEBI" id="CHEBI:30013"/>
        <dbReference type="ChEBI" id="CHEBI:30616"/>
        <dbReference type="ChEBI" id="CHEBI:61977"/>
        <dbReference type="ChEBI" id="CHEBI:456216"/>
        <dbReference type="EC" id="2.7.11.1"/>
    </reaction>
</comment>
<evidence type="ECO:0000259" key="11">
    <source>
        <dbReference type="PROSITE" id="PS50011"/>
    </source>
</evidence>
<evidence type="ECO:0000313" key="12">
    <source>
        <dbReference type="EMBL" id="KAA6400444.1"/>
    </source>
</evidence>
<dbReference type="InterPro" id="IPR011009">
    <property type="entry name" value="Kinase-like_dom_sf"/>
</dbReference>
<evidence type="ECO:0000256" key="9">
    <source>
        <dbReference type="PROSITE-ProRule" id="PRU10141"/>
    </source>
</evidence>
<evidence type="ECO:0000256" key="5">
    <source>
        <dbReference type="ARBA" id="ARBA00022777"/>
    </source>
</evidence>
<dbReference type="AlphaFoldDB" id="A0A5J4WZM5"/>
<dbReference type="EMBL" id="SNRW01000561">
    <property type="protein sequence ID" value="KAA6400444.1"/>
    <property type="molecule type" value="Genomic_DNA"/>
</dbReference>
<keyword evidence="6 9" id="KW-0067">ATP-binding</keyword>
<reference evidence="12 13" key="1">
    <citation type="submission" date="2019-03" db="EMBL/GenBank/DDBJ databases">
        <title>Single cell metagenomics reveals metabolic interactions within the superorganism composed of flagellate Streblomastix strix and complex community of Bacteroidetes bacteria on its surface.</title>
        <authorList>
            <person name="Treitli S.C."/>
            <person name="Kolisko M."/>
            <person name="Husnik F."/>
            <person name="Keeling P."/>
            <person name="Hampl V."/>
        </authorList>
    </citation>
    <scope>NUCLEOTIDE SEQUENCE [LARGE SCALE GENOMIC DNA]</scope>
    <source>
        <strain evidence="12">ST1C</strain>
    </source>
</reference>
<sequence length="241" mass="27843">MPKKSEYQQIKNLGRGAFSTTFLIKEIASEKLCVWKKIPIKTEEDRENAQKEVETLQLVKGDCFVNYLGSFEEEGEFFILLEYCDQEDLRKYINKLKENKQYISEEKLLDMMTQMIYALSILHQMGIIHRDLKPENILLSGPILVKIGDFGLARVTNNAQQYYAHIGGTSTYFAVELLDEEIDDDDNDDNEGQQSQRSVVQTEQTDIFALGEIFHELASKGHNFVYDEQGSRETPFCRRST</sequence>
<dbReference type="EC" id="2.7.11.1" evidence="1"/>
<evidence type="ECO:0000256" key="8">
    <source>
        <dbReference type="ARBA" id="ARBA00048679"/>
    </source>
</evidence>
<dbReference type="OrthoDB" id="4062651at2759"/>
<dbReference type="PANTHER" id="PTHR44899">
    <property type="entry name" value="CAMK FAMILY PROTEIN KINASE"/>
    <property type="match status" value="1"/>
</dbReference>
<evidence type="ECO:0000256" key="4">
    <source>
        <dbReference type="ARBA" id="ARBA00022741"/>
    </source>
</evidence>
<proteinExistence type="inferred from homology"/>
<evidence type="ECO:0000256" key="6">
    <source>
        <dbReference type="ARBA" id="ARBA00022840"/>
    </source>
</evidence>
<dbReference type="InterPro" id="IPR000719">
    <property type="entry name" value="Prot_kinase_dom"/>
</dbReference>
<dbReference type="InterPro" id="IPR051131">
    <property type="entry name" value="NEK_Ser/Thr_kinase_NIMA"/>
</dbReference>
<protein>
    <recommendedName>
        <fullName evidence="1">non-specific serine/threonine protein kinase</fullName>
        <ecNumber evidence="1">2.7.11.1</ecNumber>
    </recommendedName>
</protein>
<gene>
    <name evidence="12" type="ORF">EZS28_004031</name>
</gene>
<evidence type="ECO:0000256" key="3">
    <source>
        <dbReference type="ARBA" id="ARBA00022679"/>
    </source>
</evidence>
<dbReference type="PROSITE" id="PS00107">
    <property type="entry name" value="PROTEIN_KINASE_ATP"/>
    <property type="match status" value="1"/>
</dbReference>
<feature type="domain" description="Protein kinase" evidence="11">
    <location>
        <begin position="7"/>
        <end position="241"/>
    </location>
</feature>
<accession>A0A5J4WZM5</accession>
<dbReference type="PROSITE" id="PS50011">
    <property type="entry name" value="PROTEIN_KINASE_DOM"/>
    <property type="match status" value="1"/>
</dbReference>
<keyword evidence="2 10" id="KW-0723">Serine/threonine-protein kinase</keyword>
<organism evidence="12 13">
    <name type="scientific">Streblomastix strix</name>
    <dbReference type="NCBI Taxonomy" id="222440"/>
    <lineage>
        <taxon>Eukaryota</taxon>
        <taxon>Metamonada</taxon>
        <taxon>Preaxostyla</taxon>
        <taxon>Oxymonadida</taxon>
        <taxon>Streblomastigidae</taxon>
        <taxon>Streblomastix</taxon>
    </lineage>
</organism>
<comment type="similarity">
    <text evidence="10">Belongs to the protein kinase superfamily.</text>
</comment>
<evidence type="ECO:0000256" key="7">
    <source>
        <dbReference type="ARBA" id="ARBA00047899"/>
    </source>
</evidence>
<comment type="catalytic activity">
    <reaction evidence="8">
        <text>L-seryl-[protein] + ATP = O-phospho-L-seryl-[protein] + ADP + H(+)</text>
        <dbReference type="Rhea" id="RHEA:17989"/>
        <dbReference type="Rhea" id="RHEA-COMP:9863"/>
        <dbReference type="Rhea" id="RHEA-COMP:11604"/>
        <dbReference type="ChEBI" id="CHEBI:15378"/>
        <dbReference type="ChEBI" id="CHEBI:29999"/>
        <dbReference type="ChEBI" id="CHEBI:30616"/>
        <dbReference type="ChEBI" id="CHEBI:83421"/>
        <dbReference type="ChEBI" id="CHEBI:456216"/>
        <dbReference type="EC" id="2.7.11.1"/>
    </reaction>
</comment>
<dbReference type="GO" id="GO:0005524">
    <property type="term" value="F:ATP binding"/>
    <property type="evidence" value="ECO:0007669"/>
    <property type="project" value="UniProtKB-UniRule"/>
</dbReference>
<evidence type="ECO:0000256" key="2">
    <source>
        <dbReference type="ARBA" id="ARBA00022527"/>
    </source>
</evidence>
<evidence type="ECO:0000256" key="10">
    <source>
        <dbReference type="RuleBase" id="RU000304"/>
    </source>
</evidence>
<dbReference type="Gene3D" id="3.30.200.20">
    <property type="entry name" value="Phosphorylase Kinase, domain 1"/>
    <property type="match status" value="1"/>
</dbReference>
<dbReference type="PROSITE" id="PS00108">
    <property type="entry name" value="PROTEIN_KINASE_ST"/>
    <property type="match status" value="1"/>
</dbReference>
<name>A0A5J4WZM5_9EUKA</name>
<feature type="binding site" evidence="9">
    <location>
        <position position="41"/>
    </location>
    <ligand>
        <name>ATP</name>
        <dbReference type="ChEBI" id="CHEBI:30616"/>
    </ligand>
</feature>
<dbReference type="SMART" id="SM00220">
    <property type="entry name" value="S_TKc"/>
    <property type="match status" value="1"/>
</dbReference>
<dbReference type="InterPro" id="IPR017441">
    <property type="entry name" value="Protein_kinase_ATP_BS"/>
</dbReference>
<evidence type="ECO:0000256" key="1">
    <source>
        <dbReference type="ARBA" id="ARBA00012513"/>
    </source>
</evidence>
<dbReference type="SUPFAM" id="SSF56112">
    <property type="entry name" value="Protein kinase-like (PK-like)"/>
    <property type="match status" value="1"/>
</dbReference>
<dbReference type="PANTHER" id="PTHR44899:SF3">
    <property type="entry name" value="SERINE_THREONINE-PROTEIN KINASE NEK1"/>
    <property type="match status" value="1"/>
</dbReference>
<dbReference type="GO" id="GO:0004674">
    <property type="term" value="F:protein serine/threonine kinase activity"/>
    <property type="evidence" value="ECO:0007669"/>
    <property type="project" value="UniProtKB-KW"/>
</dbReference>
<dbReference type="Proteomes" id="UP000324800">
    <property type="component" value="Unassembled WGS sequence"/>
</dbReference>